<dbReference type="EMBL" id="FNDJ01000004">
    <property type="protein sequence ID" value="SDI07257.1"/>
    <property type="molecule type" value="Genomic_DNA"/>
</dbReference>
<evidence type="ECO:0008006" key="4">
    <source>
        <dbReference type="Google" id="ProtNLM"/>
    </source>
</evidence>
<keyword evidence="1" id="KW-0472">Membrane</keyword>
<evidence type="ECO:0000313" key="3">
    <source>
        <dbReference type="Proteomes" id="UP000199202"/>
    </source>
</evidence>
<proteinExistence type="predicted"/>
<sequence>MTDNLLAVALVFIGLFLIGGVISLFRQGVKIGAAICVVGAVMAITAGVLWW</sequence>
<keyword evidence="3" id="KW-1185">Reference proteome</keyword>
<reference evidence="2" key="1">
    <citation type="submission" date="2016-10" db="EMBL/GenBank/DDBJ databases">
        <authorList>
            <person name="de Groot N.N."/>
        </authorList>
    </citation>
    <scope>NUCLEOTIDE SEQUENCE [LARGE SCALE GENOMIC DNA]</scope>
    <source>
        <strain evidence="2">CGMCC 4.6533</strain>
    </source>
</reference>
<dbReference type="AlphaFoldDB" id="A0A1G8HKP6"/>
<dbReference type="STRING" id="633440.SAMN05421869_104207"/>
<name>A0A1G8HKP6_9ACTN</name>
<keyword evidence="1" id="KW-0812">Transmembrane</keyword>
<feature type="transmembrane region" description="Helical" evidence="1">
    <location>
        <begin position="32"/>
        <end position="50"/>
    </location>
</feature>
<keyword evidence="1" id="KW-1133">Transmembrane helix</keyword>
<organism evidence="2 3">
    <name type="scientific">Nonomuraea jiangxiensis</name>
    <dbReference type="NCBI Taxonomy" id="633440"/>
    <lineage>
        <taxon>Bacteria</taxon>
        <taxon>Bacillati</taxon>
        <taxon>Actinomycetota</taxon>
        <taxon>Actinomycetes</taxon>
        <taxon>Streptosporangiales</taxon>
        <taxon>Streptosporangiaceae</taxon>
        <taxon>Nonomuraea</taxon>
    </lineage>
</organism>
<accession>A0A1G8HKP6</accession>
<evidence type="ECO:0000256" key="1">
    <source>
        <dbReference type="SAM" id="Phobius"/>
    </source>
</evidence>
<gene>
    <name evidence="2" type="ORF">SAMN05421869_104207</name>
</gene>
<dbReference type="Proteomes" id="UP000199202">
    <property type="component" value="Unassembled WGS sequence"/>
</dbReference>
<protein>
    <recommendedName>
        <fullName evidence="4">Amidotransferase</fullName>
    </recommendedName>
</protein>
<feature type="transmembrane region" description="Helical" evidence="1">
    <location>
        <begin position="6"/>
        <end position="25"/>
    </location>
</feature>
<evidence type="ECO:0000313" key="2">
    <source>
        <dbReference type="EMBL" id="SDI07257.1"/>
    </source>
</evidence>
<dbReference type="RefSeq" id="WP_176993117.1">
    <property type="nucleotide sequence ID" value="NZ_FNDJ01000004.1"/>
</dbReference>